<dbReference type="PANTHER" id="PTHR30168:SF0">
    <property type="entry name" value="INNER MEMBRANE PROTEIN"/>
    <property type="match status" value="1"/>
</dbReference>
<reference evidence="5" key="1">
    <citation type="submission" date="2022-09" db="EMBL/GenBank/DDBJ databases">
        <title>Tahibacter sp. nov., isolated from a fresh water.</title>
        <authorList>
            <person name="Baek J.H."/>
            <person name="Lee J.K."/>
            <person name="Kim J.M."/>
            <person name="Jeon C.O."/>
        </authorList>
    </citation>
    <scope>NUCLEOTIDE SEQUENCE</scope>
    <source>
        <strain evidence="5">W38</strain>
    </source>
</reference>
<keyword evidence="6" id="KW-1185">Reference proteome</keyword>
<keyword evidence="4" id="KW-0472">Membrane</keyword>
<evidence type="ECO:0000313" key="6">
    <source>
        <dbReference type="Proteomes" id="UP001064632"/>
    </source>
</evidence>
<evidence type="ECO:0000256" key="1">
    <source>
        <dbReference type="ARBA" id="ARBA00004167"/>
    </source>
</evidence>
<name>A0ABY6BDP6_9GAMM</name>
<dbReference type="EMBL" id="CP104694">
    <property type="protein sequence ID" value="UXI67979.1"/>
    <property type="molecule type" value="Genomic_DNA"/>
</dbReference>
<accession>A0ABY6BDP6</accession>
<dbReference type="Pfam" id="PF04228">
    <property type="entry name" value="Zn_peptidase"/>
    <property type="match status" value="1"/>
</dbReference>
<keyword evidence="3" id="KW-1133">Transmembrane helix</keyword>
<protein>
    <submittedName>
        <fullName evidence="5">Zinc metallopeptidase</fullName>
    </submittedName>
</protein>
<dbReference type="InterPro" id="IPR007343">
    <property type="entry name" value="Uncharacterised_pept_Zn_put"/>
</dbReference>
<dbReference type="PANTHER" id="PTHR30168">
    <property type="entry name" value="PUTATIVE MEMBRANE PROTEIN YPFJ"/>
    <property type="match status" value="1"/>
</dbReference>
<keyword evidence="2" id="KW-0812">Transmembrane</keyword>
<dbReference type="Proteomes" id="UP001064632">
    <property type="component" value="Chromosome"/>
</dbReference>
<gene>
    <name evidence="5" type="ORF">N4264_25170</name>
</gene>
<evidence type="ECO:0000313" key="5">
    <source>
        <dbReference type="EMBL" id="UXI67979.1"/>
    </source>
</evidence>
<comment type="subcellular location">
    <subcellularLocation>
        <location evidence="1">Membrane</location>
        <topology evidence="1">Single-pass membrane protein</topology>
    </subcellularLocation>
</comment>
<sequence length="287" mass="30528">MLWQRGRRSENVVSAEGGGSRRYGGGGGKIGLGGVAIVLVISLLTGKNPLEILSLLSGGGGPVAPQTTGAPPPGETTDFVRAILGSTEDVWNAQFAGAGGQYQVPQLVLFSGGVSSACGMASSAVGPFYCPGDHRVYLDASFFQEMDTRFQAAGDFARAYVIAHEVGHHVQNLMGVMRRTEEARRRGEPMEGAQGLSVRQELQADCLAGVWAHQAQRELQWLERGDVEAALAAATAIGDDRLQQQSRGRVVPDSFTHGTSAQRVQWFRRGLEQGKVSSCDTFAAARI</sequence>
<dbReference type="RefSeq" id="WP_261694947.1">
    <property type="nucleotide sequence ID" value="NZ_CP104694.1"/>
</dbReference>
<evidence type="ECO:0000256" key="3">
    <source>
        <dbReference type="ARBA" id="ARBA00022989"/>
    </source>
</evidence>
<organism evidence="5 6">
    <name type="scientific">Tahibacter amnicola</name>
    <dbReference type="NCBI Taxonomy" id="2976241"/>
    <lineage>
        <taxon>Bacteria</taxon>
        <taxon>Pseudomonadati</taxon>
        <taxon>Pseudomonadota</taxon>
        <taxon>Gammaproteobacteria</taxon>
        <taxon>Lysobacterales</taxon>
        <taxon>Rhodanobacteraceae</taxon>
        <taxon>Tahibacter</taxon>
    </lineage>
</organism>
<evidence type="ECO:0000256" key="2">
    <source>
        <dbReference type="ARBA" id="ARBA00022692"/>
    </source>
</evidence>
<proteinExistence type="predicted"/>
<evidence type="ECO:0000256" key="4">
    <source>
        <dbReference type="ARBA" id="ARBA00023136"/>
    </source>
</evidence>